<name>A0A2T4DKM0_9BACT</name>
<evidence type="ECO:0000313" key="6">
    <source>
        <dbReference type="EMBL" id="PTB94379.1"/>
    </source>
</evidence>
<comment type="caution">
    <text evidence="6">The sequence shown here is derived from an EMBL/GenBank/DDBJ whole genome shotgun (WGS) entry which is preliminary data.</text>
</comment>
<evidence type="ECO:0000313" key="7">
    <source>
        <dbReference type="Proteomes" id="UP000240608"/>
    </source>
</evidence>
<accession>A0A2T4DKM0</accession>
<evidence type="ECO:0000256" key="2">
    <source>
        <dbReference type="ARBA" id="ARBA00022692"/>
    </source>
</evidence>
<proteinExistence type="predicted"/>
<dbReference type="GO" id="GO:0016020">
    <property type="term" value="C:membrane"/>
    <property type="evidence" value="ECO:0007669"/>
    <property type="project" value="UniProtKB-SubCell"/>
</dbReference>
<feature type="transmembrane region" description="Helical" evidence="5">
    <location>
        <begin position="69"/>
        <end position="88"/>
    </location>
</feature>
<protein>
    <submittedName>
        <fullName evidence="6">Manganese transporter</fullName>
    </submittedName>
</protein>
<dbReference type="AlphaFoldDB" id="A0A2T4DKM0"/>
<sequence length="98" mass="10691">WKNGFKNIKFKSIWIFVLLTGVVFSSLGFRPTAVIFLAQVANGLVLPIIAIYLLWVLNDKEIMGNHSNSGWVNIIGIAVILITVLLGIKGINSALGLI</sequence>
<evidence type="ECO:0000256" key="4">
    <source>
        <dbReference type="ARBA" id="ARBA00023136"/>
    </source>
</evidence>
<evidence type="ECO:0000256" key="3">
    <source>
        <dbReference type="ARBA" id="ARBA00022989"/>
    </source>
</evidence>
<keyword evidence="4 5" id="KW-0472">Membrane</keyword>
<organism evidence="6 7">
    <name type="scientific">Marivirga lumbricoides</name>
    <dbReference type="NCBI Taxonomy" id="1046115"/>
    <lineage>
        <taxon>Bacteria</taxon>
        <taxon>Pseudomonadati</taxon>
        <taxon>Bacteroidota</taxon>
        <taxon>Cytophagia</taxon>
        <taxon>Cytophagales</taxon>
        <taxon>Marivirgaceae</taxon>
        <taxon>Marivirga</taxon>
    </lineage>
</organism>
<keyword evidence="2 5" id="KW-0812">Transmembrane</keyword>
<gene>
    <name evidence="6" type="ORF">C9994_12205</name>
</gene>
<dbReference type="EMBL" id="PYVU01000133">
    <property type="protein sequence ID" value="PTB94379.1"/>
    <property type="molecule type" value="Genomic_DNA"/>
</dbReference>
<comment type="subcellular location">
    <subcellularLocation>
        <location evidence="1">Membrane</location>
        <topology evidence="1">Multi-pass membrane protein</topology>
    </subcellularLocation>
</comment>
<reference evidence="6 7" key="1">
    <citation type="submission" date="2018-03" db="EMBL/GenBank/DDBJ databases">
        <title>Cross-interface Injection: A General Nanoliter Liquid Handling Method Applied to Single Cells Genome Amplification Automated Nanoliter Liquid Handling Applied to Single Cell Multiple Displacement Amplification.</title>
        <authorList>
            <person name="Yun J."/>
            <person name="Xu P."/>
            <person name="Xu J."/>
            <person name="Dai X."/>
            <person name="Wang Y."/>
            <person name="Zheng X."/>
            <person name="Cao C."/>
            <person name="Yi Q."/>
            <person name="Zhu Y."/>
            <person name="Wang L."/>
            <person name="Dong Z."/>
            <person name="Huang Y."/>
            <person name="Huang L."/>
            <person name="Du W."/>
        </authorList>
    </citation>
    <scope>NUCLEOTIDE SEQUENCE [LARGE SCALE GENOMIC DNA]</scope>
    <source>
        <strain evidence="6 7">Z-D1-2</strain>
    </source>
</reference>
<dbReference type="Pfam" id="PF01566">
    <property type="entry name" value="Nramp"/>
    <property type="match status" value="1"/>
</dbReference>
<evidence type="ECO:0000256" key="5">
    <source>
        <dbReference type="SAM" id="Phobius"/>
    </source>
</evidence>
<dbReference type="InterPro" id="IPR001046">
    <property type="entry name" value="NRAMP_fam"/>
</dbReference>
<dbReference type="GO" id="GO:0046873">
    <property type="term" value="F:metal ion transmembrane transporter activity"/>
    <property type="evidence" value="ECO:0007669"/>
    <property type="project" value="InterPro"/>
</dbReference>
<feature type="non-terminal residue" evidence="6">
    <location>
        <position position="1"/>
    </location>
</feature>
<keyword evidence="3 5" id="KW-1133">Transmembrane helix</keyword>
<evidence type="ECO:0000256" key="1">
    <source>
        <dbReference type="ARBA" id="ARBA00004141"/>
    </source>
</evidence>
<feature type="transmembrane region" description="Helical" evidence="5">
    <location>
        <begin position="12"/>
        <end position="29"/>
    </location>
</feature>
<feature type="transmembrane region" description="Helical" evidence="5">
    <location>
        <begin position="35"/>
        <end position="57"/>
    </location>
</feature>
<dbReference type="Proteomes" id="UP000240608">
    <property type="component" value="Unassembled WGS sequence"/>
</dbReference>